<keyword evidence="5" id="KW-0238">DNA-binding</keyword>
<dbReference type="InterPro" id="IPR036388">
    <property type="entry name" value="WH-like_DNA-bd_sf"/>
</dbReference>
<evidence type="ECO:0000313" key="11">
    <source>
        <dbReference type="Proteomes" id="UP000522163"/>
    </source>
</evidence>
<dbReference type="PANTHER" id="PTHR33202">
    <property type="entry name" value="ZINC UPTAKE REGULATION PROTEIN"/>
    <property type="match status" value="1"/>
</dbReference>
<feature type="binding site" evidence="7">
    <location>
        <position position="82"/>
    </location>
    <ligand>
        <name>Zn(2+)</name>
        <dbReference type="ChEBI" id="CHEBI:29105"/>
    </ligand>
</feature>
<evidence type="ECO:0000256" key="8">
    <source>
        <dbReference type="PIRSR" id="PIRSR602481-2"/>
    </source>
</evidence>
<dbReference type="PANTHER" id="PTHR33202:SF7">
    <property type="entry name" value="FERRIC UPTAKE REGULATION PROTEIN"/>
    <property type="match status" value="1"/>
</dbReference>
<dbReference type="GO" id="GO:0000976">
    <property type="term" value="F:transcription cis-regulatory region binding"/>
    <property type="evidence" value="ECO:0007669"/>
    <property type="project" value="TreeGrafter"/>
</dbReference>
<protein>
    <submittedName>
        <fullName evidence="9">Fur family peroxide stress response transcriptional regulator</fullName>
    </submittedName>
    <submittedName>
        <fullName evidence="10">Transcriptional repressor</fullName>
    </submittedName>
</protein>
<comment type="cofactor">
    <cofactor evidence="8">
        <name>Mn(2+)</name>
        <dbReference type="ChEBI" id="CHEBI:29035"/>
    </cofactor>
    <cofactor evidence="8">
        <name>Fe(2+)</name>
        <dbReference type="ChEBI" id="CHEBI:29033"/>
    </cofactor>
    <text evidence="8">Binds 1 Mn(2+) or Fe(2+) ion per subunit.</text>
</comment>
<evidence type="ECO:0000256" key="4">
    <source>
        <dbReference type="ARBA" id="ARBA00023015"/>
    </source>
</evidence>
<dbReference type="GO" id="GO:1900376">
    <property type="term" value="P:regulation of secondary metabolite biosynthetic process"/>
    <property type="evidence" value="ECO:0007669"/>
    <property type="project" value="TreeGrafter"/>
</dbReference>
<dbReference type="GO" id="GO:0008270">
    <property type="term" value="F:zinc ion binding"/>
    <property type="evidence" value="ECO:0007669"/>
    <property type="project" value="TreeGrafter"/>
</dbReference>
<comment type="cofactor">
    <cofactor evidence="7">
        <name>Zn(2+)</name>
        <dbReference type="ChEBI" id="CHEBI:29105"/>
    </cofactor>
    <text evidence="7">Binds 1 zinc ion per subunit.</text>
</comment>
<evidence type="ECO:0000256" key="2">
    <source>
        <dbReference type="ARBA" id="ARBA00022491"/>
    </source>
</evidence>
<dbReference type="AlphaFoldDB" id="A0A7W9W2H0"/>
<dbReference type="InterPro" id="IPR036390">
    <property type="entry name" value="WH_DNA-bd_sf"/>
</dbReference>
<evidence type="ECO:0000256" key="1">
    <source>
        <dbReference type="ARBA" id="ARBA00007957"/>
    </source>
</evidence>
<dbReference type="RefSeq" id="WP_183683333.1">
    <property type="nucleotide sequence ID" value="NZ_CAUQIH010000040.1"/>
</dbReference>
<dbReference type="Pfam" id="PF01475">
    <property type="entry name" value="FUR"/>
    <property type="match status" value="1"/>
</dbReference>
<feature type="binding site" evidence="7">
    <location>
        <position position="119"/>
    </location>
    <ligand>
        <name>Zn(2+)</name>
        <dbReference type="ChEBI" id="CHEBI:29105"/>
    </ligand>
</feature>
<dbReference type="SUPFAM" id="SSF46785">
    <property type="entry name" value="Winged helix' DNA-binding domain"/>
    <property type="match status" value="1"/>
</dbReference>
<comment type="similarity">
    <text evidence="1">Belongs to the Fur family.</text>
</comment>
<feature type="binding site" evidence="7">
    <location>
        <position position="79"/>
    </location>
    <ligand>
        <name>Zn(2+)</name>
        <dbReference type="ChEBI" id="CHEBI:29105"/>
    </ligand>
</feature>
<organism evidence="9 11">
    <name type="scientific">Oribacterium sinus</name>
    <dbReference type="NCBI Taxonomy" id="237576"/>
    <lineage>
        <taxon>Bacteria</taxon>
        <taxon>Bacillati</taxon>
        <taxon>Bacillota</taxon>
        <taxon>Clostridia</taxon>
        <taxon>Lachnospirales</taxon>
        <taxon>Lachnospiraceae</taxon>
        <taxon>Oribacterium</taxon>
    </lineage>
</organism>
<dbReference type="Proteomes" id="UP000775770">
    <property type="component" value="Unassembled WGS sequence"/>
</dbReference>
<reference evidence="10" key="1">
    <citation type="submission" date="2020-04" db="EMBL/GenBank/DDBJ databases">
        <title>Deep metagenomics examines the oral microbiome during advanced dental caries in children, revealing novel taxa and co-occurrences with host molecules.</title>
        <authorList>
            <person name="Baker J.L."/>
            <person name="Morton J.T."/>
            <person name="Dinis M."/>
            <person name="Alvarez R."/>
            <person name="Tran N.C."/>
            <person name="Knight R."/>
            <person name="Edlund A."/>
        </authorList>
    </citation>
    <scope>NUCLEOTIDE SEQUENCE</scope>
    <source>
        <strain evidence="10">JCVI_38_bin.19</strain>
    </source>
</reference>
<proteinExistence type="inferred from homology"/>
<name>A0A7W9W2H0_9FIRM</name>
<dbReference type="CDD" id="cd07153">
    <property type="entry name" value="Fur_like"/>
    <property type="match status" value="1"/>
</dbReference>
<keyword evidence="8" id="KW-0408">Iron</keyword>
<keyword evidence="6" id="KW-0804">Transcription</keyword>
<evidence type="ECO:0000313" key="10">
    <source>
        <dbReference type="EMBL" id="MBF1273161.1"/>
    </source>
</evidence>
<evidence type="ECO:0000256" key="6">
    <source>
        <dbReference type="ARBA" id="ARBA00023163"/>
    </source>
</evidence>
<dbReference type="EMBL" id="JABZRA010000099">
    <property type="protein sequence ID" value="MBF1273161.1"/>
    <property type="molecule type" value="Genomic_DNA"/>
</dbReference>
<accession>A0A7W9W2H0</accession>
<keyword evidence="3 7" id="KW-0862">Zinc</keyword>
<comment type="caution">
    <text evidence="9">The sequence shown here is derived from an EMBL/GenBank/DDBJ whole genome shotgun (WGS) entry which is preliminary data.</text>
</comment>
<keyword evidence="2" id="KW-0678">Repressor</keyword>
<dbReference type="Gene3D" id="3.30.1490.190">
    <property type="match status" value="1"/>
</dbReference>
<reference evidence="9 11" key="2">
    <citation type="submission" date="2020-08" db="EMBL/GenBank/DDBJ databases">
        <title>Genomic Encyclopedia of Type Strains, Phase IV (KMG-IV): sequencing the most valuable type-strain genomes for metagenomic binning, comparative biology and taxonomic classification.</title>
        <authorList>
            <person name="Goeker M."/>
        </authorList>
    </citation>
    <scope>NUCLEOTIDE SEQUENCE [LARGE SCALE GENOMIC DNA]</scope>
    <source>
        <strain evidence="9 11">DSM 17245</strain>
    </source>
</reference>
<dbReference type="GO" id="GO:0045892">
    <property type="term" value="P:negative regulation of DNA-templated transcription"/>
    <property type="evidence" value="ECO:0007669"/>
    <property type="project" value="TreeGrafter"/>
</dbReference>
<dbReference type="InterPro" id="IPR002481">
    <property type="entry name" value="FUR"/>
</dbReference>
<evidence type="ECO:0000256" key="5">
    <source>
        <dbReference type="ARBA" id="ARBA00023125"/>
    </source>
</evidence>
<dbReference type="GeneID" id="85014430"/>
<dbReference type="EMBL" id="JACHHH010000003">
    <property type="protein sequence ID" value="MBB6040909.1"/>
    <property type="molecule type" value="Genomic_DNA"/>
</dbReference>
<gene>
    <name evidence="9" type="ORF">HNQ46_000872</name>
    <name evidence="10" type="ORF">HXM90_07065</name>
</gene>
<evidence type="ECO:0000313" key="9">
    <source>
        <dbReference type="EMBL" id="MBB6040909.1"/>
    </source>
</evidence>
<sequence>MNYSRQRAEVLDQIREHEDHPTADVIFAELRQKDPSISLATVYRNLKLLSDLGEIRKLSFVSGADRFDPTVKPHYHFVCERCGKVYDIPMKVAEALDSEAEMYIPGAITGHDLVFRGICDECGALEGFKDSQK</sequence>
<feature type="binding site" evidence="7">
    <location>
        <position position="122"/>
    </location>
    <ligand>
        <name>Zn(2+)</name>
        <dbReference type="ChEBI" id="CHEBI:29105"/>
    </ligand>
</feature>
<dbReference type="Proteomes" id="UP000522163">
    <property type="component" value="Unassembled WGS sequence"/>
</dbReference>
<evidence type="ECO:0000256" key="7">
    <source>
        <dbReference type="PIRSR" id="PIRSR602481-1"/>
    </source>
</evidence>
<dbReference type="GO" id="GO:0003700">
    <property type="term" value="F:DNA-binding transcription factor activity"/>
    <property type="evidence" value="ECO:0007669"/>
    <property type="project" value="InterPro"/>
</dbReference>
<dbReference type="Gene3D" id="1.10.10.10">
    <property type="entry name" value="Winged helix-like DNA-binding domain superfamily/Winged helix DNA-binding domain"/>
    <property type="match status" value="1"/>
</dbReference>
<keyword evidence="7" id="KW-0479">Metal-binding</keyword>
<feature type="binding site" evidence="8">
    <location>
        <position position="94"/>
    </location>
    <ligand>
        <name>Fe cation</name>
        <dbReference type="ChEBI" id="CHEBI:24875"/>
    </ligand>
</feature>
<evidence type="ECO:0000256" key="3">
    <source>
        <dbReference type="ARBA" id="ARBA00022833"/>
    </source>
</evidence>
<dbReference type="InterPro" id="IPR043135">
    <property type="entry name" value="Fur_C"/>
</dbReference>
<keyword evidence="4" id="KW-0805">Transcription regulation</keyword>
<feature type="binding site" evidence="8">
    <location>
        <position position="111"/>
    </location>
    <ligand>
        <name>Fe cation</name>
        <dbReference type="ChEBI" id="CHEBI:24875"/>
    </ligand>
</feature>